<protein>
    <recommendedName>
        <fullName evidence="7">GH18 domain-containing protein</fullName>
    </recommendedName>
</protein>
<gene>
    <name evidence="8" type="ORF">C2S53_004850</name>
</gene>
<feature type="domain" description="GH18" evidence="7">
    <location>
        <begin position="1"/>
        <end position="348"/>
    </location>
</feature>
<dbReference type="InterPro" id="IPR011583">
    <property type="entry name" value="Chitinase_II/V-like_cat"/>
</dbReference>
<keyword evidence="5 6" id="KW-0326">Glycosidase</keyword>
<dbReference type="GO" id="GO:0005975">
    <property type="term" value="P:carbohydrate metabolic process"/>
    <property type="evidence" value="ECO:0007669"/>
    <property type="project" value="InterPro"/>
</dbReference>
<keyword evidence="4" id="KW-0325">Glycoprotein</keyword>
<evidence type="ECO:0000256" key="4">
    <source>
        <dbReference type="ARBA" id="ARBA00023180"/>
    </source>
</evidence>
<evidence type="ECO:0000256" key="6">
    <source>
        <dbReference type="RuleBase" id="RU000489"/>
    </source>
</evidence>
<dbReference type="InterPro" id="IPR029070">
    <property type="entry name" value="Chitinase_insertion_sf"/>
</dbReference>
<proteinExistence type="inferred from homology"/>
<evidence type="ECO:0000313" key="9">
    <source>
        <dbReference type="Proteomes" id="UP001190926"/>
    </source>
</evidence>
<dbReference type="PROSITE" id="PS51910">
    <property type="entry name" value="GH18_2"/>
    <property type="match status" value="1"/>
</dbReference>
<dbReference type="Gene3D" id="3.20.20.80">
    <property type="entry name" value="Glycosidases"/>
    <property type="match status" value="1"/>
</dbReference>
<dbReference type="Proteomes" id="UP001190926">
    <property type="component" value="Unassembled WGS sequence"/>
</dbReference>
<dbReference type="GO" id="GO:0008061">
    <property type="term" value="F:chitin binding"/>
    <property type="evidence" value="ECO:0007669"/>
    <property type="project" value="InterPro"/>
</dbReference>
<comment type="caution">
    <text evidence="8">The sequence shown here is derived from an EMBL/GenBank/DDBJ whole genome shotgun (WGS) entry which is preliminary data.</text>
</comment>
<dbReference type="PROSITE" id="PS01095">
    <property type="entry name" value="GH18_1"/>
    <property type="match status" value="1"/>
</dbReference>
<dbReference type="EMBL" id="SDAM02000053">
    <property type="protein sequence ID" value="KAH6834048.1"/>
    <property type="molecule type" value="Genomic_DNA"/>
</dbReference>
<organism evidence="8 9">
    <name type="scientific">Perilla frutescens var. hirtella</name>
    <name type="common">Perilla citriodora</name>
    <name type="synonym">Perilla setoyensis</name>
    <dbReference type="NCBI Taxonomy" id="608512"/>
    <lineage>
        <taxon>Eukaryota</taxon>
        <taxon>Viridiplantae</taxon>
        <taxon>Streptophyta</taxon>
        <taxon>Embryophyta</taxon>
        <taxon>Tracheophyta</taxon>
        <taxon>Spermatophyta</taxon>
        <taxon>Magnoliopsida</taxon>
        <taxon>eudicotyledons</taxon>
        <taxon>Gunneridae</taxon>
        <taxon>Pentapetalae</taxon>
        <taxon>asterids</taxon>
        <taxon>lamiids</taxon>
        <taxon>Lamiales</taxon>
        <taxon>Lamiaceae</taxon>
        <taxon>Nepetoideae</taxon>
        <taxon>Elsholtzieae</taxon>
        <taxon>Perilla</taxon>
    </lineage>
</organism>
<evidence type="ECO:0000256" key="5">
    <source>
        <dbReference type="ARBA" id="ARBA00023295"/>
    </source>
</evidence>
<dbReference type="InterPro" id="IPR050314">
    <property type="entry name" value="Glycosyl_Hydrlase_18"/>
</dbReference>
<dbReference type="InterPro" id="IPR017853">
    <property type="entry name" value="GH"/>
</dbReference>
<dbReference type="SMART" id="SM00636">
    <property type="entry name" value="Glyco_18"/>
    <property type="match status" value="1"/>
</dbReference>
<reference evidence="8 9" key="1">
    <citation type="journal article" date="2021" name="Nat. Commun.">
        <title>Incipient diploidization of the medicinal plant Perilla within 10,000 years.</title>
        <authorList>
            <person name="Zhang Y."/>
            <person name="Shen Q."/>
            <person name="Leng L."/>
            <person name="Zhang D."/>
            <person name="Chen S."/>
            <person name="Shi Y."/>
            <person name="Ning Z."/>
            <person name="Chen S."/>
        </authorList>
    </citation>
    <scope>NUCLEOTIDE SEQUENCE [LARGE SCALE GENOMIC DNA]</scope>
    <source>
        <strain evidence="9">cv. PC099</strain>
    </source>
</reference>
<dbReference type="PANTHER" id="PTHR11177:SF396">
    <property type="entry name" value="NOD FACTOR HYDROLASE PROTEIN 1"/>
    <property type="match status" value="1"/>
</dbReference>
<evidence type="ECO:0000256" key="1">
    <source>
        <dbReference type="ARBA" id="ARBA00008682"/>
    </source>
</evidence>
<keyword evidence="3 6" id="KW-0378">Hydrolase</keyword>
<dbReference type="InterPro" id="IPR001579">
    <property type="entry name" value="Glyco_hydro_18_chit_AS"/>
</dbReference>
<evidence type="ECO:0000259" key="7">
    <source>
        <dbReference type="PROSITE" id="PS51910"/>
    </source>
</evidence>
<evidence type="ECO:0000256" key="3">
    <source>
        <dbReference type="ARBA" id="ARBA00022801"/>
    </source>
</evidence>
<dbReference type="GO" id="GO:0005576">
    <property type="term" value="C:extracellular region"/>
    <property type="evidence" value="ECO:0007669"/>
    <property type="project" value="TreeGrafter"/>
</dbReference>
<sequence>MIKGAYYPSWDESLGPAGIQTRYFTHIFYAFLNPEDGTFIFNITDDEARKLQTFTSTLRAKQPPVKTLFAVGGASAGTAVLSRMASKAQSRAAFIRSSIQVARRFGFDGIDLDWEYPENQTHMDNFGTLLKKWRKEVQKEATTTGRAPLLLTAAVYYAAVFPWGAHQAYPAASIKKNLDFINVMTYDYYGDWDTTATGAHAALYDPSPAANVSGRAGLESWTRAGLPPRKLVMGVPLYGRTWTLANPSSSGIGARAVGVGRGEDGGILSYAQVVRYNRDNNARVEHDGTTVSVYSVAGNHWISYDDAWSVRRKIEYARSLGLGGYFFWDVCGDDQWIISRTASETWPA</sequence>
<name>A0AAD4JJ39_PERFH</name>
<dbReference type="GO" id="GO:0004568">
    <property type="term" value="F:chitinase activity"/>
    <property type="evidence" value="ECO:0007669"/>
    <property type="project" value="TreeGrafter"/>
</dbReference>
<dbReference type="Pfam" id="PF00704">
    <property type="entry name" value="Glyco_hydro_18"/>
    <property type="match status" value="1"/>
</dbReference>
<dbReference type="SUPFAM" id="SSF51445">
    <property type="entry name" value="(Trans)glycosidases"/>
    <property type="match status" value="1"/>
</dbReference>
<evidence type="ECO:0000256" key="2">
    <source>
        <dbReference type="ARBA" id="ARBA00022729"/>
    </source>
</evidence>
<dbReference type="PANTHER" id="PTHR11177">
    <property type="entry name" value="CHITINASE"/>
    <property type="match status" value="1"/>
</dbReference>
<dbReference type="InterPro" id="IPR001223">
    <property type="entry name" value="Glyco_hydro18_cat"/>
</dbReference>
<keyword evidence="9" id="KW-1185">Reference proteome</keyword>
<keyword evidence="2" id="KW-0732">Signal</keyword>
<evidence type="ECO:0000313" key="8">
    <source>
        <dbReference type="EMBL" id="KAH6834048.1"/>
    </source>
</evidence>
<dbReference type="SUPFAM" id="SSF54556">
    <property type="entry name" value="Chitinase insertion domain"/>
    <property type="match status" value="1"/>
</dbReference>
<dbReference type="FunFam" id="3.10.50.10:FF:000003">
    <property type="entry name" value="Class V chitinase CHIT5b"/>
    <property type="match status" value="1"/>
</dbReference>
<accession>A0AAD4JJ39</accession>
<dbReference type="AlphaFoldDB" id="A0AAD4JJ39"/>
<dbReference type="GO" id="GO:0006032">
    <property type="term" value="P:chitin catabolic process"/>
    <property type="evidence" value="ECO:0007669"/>
    <property type="project" value="TreeGrafter"/>
</dbReference>
<comment type="similarity">
    <text evidence="1">Belongs to the glycosyl hydrolase 18 family. Chitinase class V subfamily.</text>
</comment>
<dbReference type="Gene3D" id="3.10.50.10">
    <property type="match status" value="1"/>
</dbReference>
<dbReference type="CDD" id="cd02879">
    <property type="entry name" value="GH18_plant_chitinase_class_V"/>
    <property type="match status" value="1"/>
</dbReference>